<organism evidence="2 3">
    <name type="scientific">Perkinsus olseni</name>
    <name type="common">Perkinsus atlanticus</name>
    <dbReference type="NCBI Taxonomy" id="32597"/>
    <lineage>
        <taxon>Eukaryota</taxon>
        <taxon>Sar</taxon>
        <taxon>Alveolata</taxon>
        <taxon>Perkinsozoa</taxon>
        <taxon>Perkinsea</taxon>
        <taxon>Perkinsida</taxon>
        <taxon>Perkinsidae</taxon>
        <taxon>Perkinsus</taxon>
    </lineage>
</organism>
<keyword evidence="1" id="KW-0472">Membrane</keyword>
<reference evidence="2 3" key="1">
    <citation type="submission" date="2020-04" db="EMBL/GenBank/DDBJ databases">
        <title>Perkinsus olseni comparative genomics.</title>
        <authorList>
            <person name="Bogema D.R."/>
        </authorList>
    </citation>
    <scope>NUCLEOTIDE SEQUENCE [LARGE SCALE GENOMIC DNA]</scope>
    <source>
        <strain evidence="2">ATCC PRA-179</strain>
    </source>
</reference>
<evidence type="ECO:0000313" key="2">
    <source>
        <dbReference type="EMBL" id="KAF4648045.1"/>
    </source>
</evidence>
<name>A0A7J6KL90_PEROL</name>
<sequence length="262" mass="29705">RLPAVERRRLVEVRKLCKELDVIILHVPSALNYADSISRARTSGEVIDPSAVLNSMTTTKVVYDYRYQPEEFEEDVTPPDTSSATVAVINTDGIDLPDVDPLPDDQRLELTALMDYAKPTERIGTGLLQDSRFTSRVNECVLRAQELDGDTRDLRAILQGKTATSTIGVRATRLQRLSKICFLDDDGLLRRYPEPHRLTQPSNEKGVLHLGRTLYSAFLVRVLAVIFHYLFGHLGSKRVHNLLRKDYWRDAMFKLVRLTIGS</sequence>
<dbReference type="AlphaFoldDB" id="A0A7J6KL90"/>
<evidence type="ECO:0000313" key="3">
    <source>
        <dbReference type="Proteomes" id="UP000570595"/>
    </source>
</evidence>
<feature type="non-terminal residue" evidence="2">
    <location>
        <position position="1"/>
    </location>
</feature>
<keyword evidence="1" id="KW-0812">Transmembrane</keyword>
<proteinExistence type="predicted"/>
<dbReference type="EMBL" id="JABAHT010001995">
    <property type="protein sequence ID" value="KAF4648045.1"/>
    <property type="molecule type" value="Genomic_DNA"/>
</dbReference>
<evidence type="ECO:0000256" key="1">
    <source>
        <dbReference type="SAM" id="Phobius"/>
    </source>
</evidence>
<keyword evidence="1" id="KW-1133">Transmembrane helix</keyword>
<comment type="caution">
    <text evidence="2">The sequence shown here is derived from an EMBL/GenBank/DDBJ whole genome shotgun (WGS) entry which is preliminary data.</text>
</comment>
<protein>
    <submittedName>
        <fullName evidence="2">Uncharacterized protein</fullName>
    </submittedName>
</protein>
<feature type="transmembrane region" description="Helical" evidence="1">
    <location>
        <begin position="213"/>
        <end position="231"/>
    </location>
</feature>
<accession>A0A7J6KL90</accession>
<dbReference type="Proteomes" id="UP000570595">
    <property type="component" value="Unassembled WGS sequence"/>
</dbReference>
<gene>
    <name evidence="2" type="ORF">FOZ61_003205</name>
</gene>